<evidence type="ECO:0000313" key="3">
    <source>
        <dbReference type="Proteomes" id="UP000248340"/>
    </source>
</evidence>
<accession>A0A319BY96</accession>
<dbReference type="OrthoDB" id="5327538at2759"/>
<dbReference type="InterPro" id="IPR011009">
    <property type="entry name" value="Kinase-like_dom_sf"/>
</dbReference>
<proteinExistence type="predicted"/>
<dbReference type="InterPro" id="IPR051678">
    <property type="entry name" value="AGP_Transferase"/>
</dbReference>
<dbReference type="Gene3D" id="3.30.200.20">
    <property type="entry name" value="Phosphorylase Kinase, domain 1"/>
    <property type="match status" value="1"/>
</dbReference>
<dbReference type="STRING" id="1448315.A0A319BY96"/>
<name>A0A319BY96_9EURO</name>
<feature type="domain" description="Aminoglycoside phosphotransferase" evidence="1">
    <location>
        <begin position="51"/>
        <end position="175"/>
    </location>
</feature>
<evidence type="ECO:0000313" key="2">
    <source>
        <dbReference type="EMBL" id="PYH76410.1"/>
    </source>
</evidence>
<reference evidence="2 3" key="1">
    <citation type="submission" date="2016-12" db="EMBL/GenBank/DDBJ databases">
        <title>The genomes of Aspergillus section Nigri reveals drivers in fungal speciation.</title>
        <authorList>
            <consortium name="DOE Joint Genome Institute"/>
            <person name="Vesth T.C."/>
            <person name="Nybo J."/>
            <person name="Theobald S."/>
            <person name="Brandl J."/>
            <person name="Frisvad J.C."/>
            <person name="Nielsen K.F."/>
            <person name="Lyhne E.K."/>
            <person name="Kogle M.E."/>
            <person name="Kuo A."/>
            <person name="Riley R."/>
            <person name="Clum A."/>
            <person name="Nolan M."/>
            <person name="Lipzen A."/>
            <person name="Salamov A."/>
            <person name="Henrissat B."/>
            <person name="Wiebenga A."/>
            <person name="De Vries R.P."/>
            <person name="Grigoriev I.V."/>
            <person name="Mortensen U.H."/>
            <person name="Andersen M.R."/>
            <person name="Baker S.E."/>
        </authorList>
    </citation>
    <scope>NUCLEOTIDE SEQUENCE [LARGE SCALE GENOMIC DNA]</scope>
    <source>
        <strain evidence="2 3">CBS 121591</strain>
    </source>
</reference>
<dbReference type="PANTHER" id="PTHR21310">
    <property type="entry name" value="AMINOGLYCOSIDE PHOSPHOTRANSFERASE-RELATED-RELATED"/>
    <property type="match status" value="1"/>
</dbReference>
<dbReference type="EMBL" id="KZ821758">
    <property type="protein sequence ID" value="PYH76410.1"/>
    <property type="molecule type" value="Genomic_DNA"/>
</dbReference>
<keyword evidence="3" id="KW-1185">Reference proteome</keyword>
<dbReference type="RefSeq" id="XP_025486610.1">
    <property type="nucleotide sequence ID" value="XM_025638301.1"/>
</dbReference>
<dbReference type="SUPFAM" id="SSF56112">
    <property type="entry name" value="Protein kinase-like (PK-like)"/>
    <property type="match status" value="1"/>
</dbReference>
<dbReference type="Proteomes" id="UP000248340">
    <property type="component" value="Unassembled WGS sequence"/>
</dbReference>
<evidence type="ECO:0000259" key="1">
    <source>
        <dbReference type="Pfam" id="PF01636"/>
    </source>
</evidence>
<dbReference type="PANTHER" id="PTHR21310:SF15">
    <property type="entry name" value="AMINOGLYCOSIDE PHOSPHOTRANSFERASE DOMAIN-CONTAINING PROTEIN"/>
    <property type="match status" value="1"/>
</dbReference>
<gene>
    <name evidence="2" type="ORF">BO82DRAFT_387311</name>
</gene>
<dbReference type="VEuPathDB" id="FungiDB:BO82DRAFT_387311"/>
<dbReference type="InterPro" id="IPR002575">
    <property type="entry name" value="Aminoglycoside_PTrfase"/>
</dbReference>
<dbReference type="Pfam" id="PF01636">
    <property type="entry name" value="APH"/>
    <property type="match status" value="1"/>
</dbReference>
<organism evidence="2 3">
    <name type="scientific">Aspergillus uvarum CBS 121591</name>
    <dbReference type="NCBI Taxonomy" id="1448315"/>
    <lineage>
        <taxon>Eukaryota</taxon>
        <taxon>Fungi</taxon>
        <taxon>Dikarya</taxon>
        <taxon>Ascomycota</taxon>
        <taxon>Pezizomycotina</taxon>
        <taxon>Eurotiomycetes</taxon>
        <taxon>Eurotiomycetidae</taxon>
        <taxon>Eurotiales</taxon>
        <taxon>Aspergillaceae</taxon>
        <taxon>Aspergillus</taxon>
        <taxon>Aspergillus subgen. Circumdati</taxon>
    </lineage>
</organism>
<dbReference type="GeneID" id="37141043"/>
<dbReference type="AlphaFoldDB" id="A0A319BY96"/>
<sequence length="510" mass="58030">MSPSPDSKVFTYAQFDLEALCLRASTLRRGVPCACDSDQRPSSGSFNWVIFILFEDGVRWVFRSIHSRSIMPEKLGLKLLESEIATLLYLQAHSDIPVPEVYHYCTSSDNEIGIPFLLMSEASGQPLSAAWNSTNAPQPALDNVGKAKVLSQLGAITRKLAQLRFDKIGSLFPGEESVEIKECLSRGHLLHGRHALDIPRGPFNSQVEFYDSLVSAFSEHAEILQLSHHCFMAPVPSREDYDSSMDFESAVNLWNDFVTIGGKIDSSDNRLDYRIIGDSLRHIIPRLNLPAAIPGSFPLYHADLSVNNIFVDDDFNITCIIDWAFASTVPESILLATPGLPQYSDELGPELHIPFIEGFMTPTYVEEEMGNRYRELLQRGQVAWRLIRLLNLDSTSDYNLFATLWDFVGHSIDGLGQFILQQRGLPDYTRLYEELNEEDQPILKVKREEKVYFRNNDVRMTIARHLTVISGWKAQCTVNQPRKLRHDMFMASPRLWKWIIQVIQDREKMS</sequence>
<protein>
    <recommendedName>
        <fullName evidence="1">Aminoglycoside phosphotransferase domain-containing protein</fullName>
    </recommendedName>
</protein>